<dbReference type="InterPro" id="IPR025161">
    <property type="entry name" value="IS402-like_dom"/>
</dbReference>
<evidence type="ECO:0000259" key="1">
    <source>
        <dbReference type="Pfam" id="PF13340"/>
    </source>
</evidence>
<keyword evidence="3" id="KW-1185">Reference proteome</keyword>
<dbReference type="Proteomes" id="UP000525623">
    <property type="component" value="Unassembled WGS sequence"/>
</dbReference>
<reference evidence="2 3" key="1">
    <citation type="submission" date="2020-04" db="EMBL/GenBank/DDBJ databases">
        <title>Description of novel Gluconacetobacter.</title>
        <authorList>
            <person name="Sombolestani A."/>
        </authorList>
    </citation>
    <scope>NUCLEOTIDE SEQUENCE [LARGE SCALE GENOMIC DNA]</scope>
    <source>
        <strain evidence="2 3">LMG 27725</strain>
    </source>
</reference>
<gene>
    <name evidence="2" type="ORF">HLH29_19240</name>
</gene>
<protein>
    <submittedName>
        <fullName evidence="2">Transposase</fullName>
    </submittedName>
</protein>
<accession>A0A7W4P8R4</accession>
<feature type="domain" description="Insertion element IS402-like" evidence="1">
    <location>
        <begin position="8"/>
        <end position="63"/>
    </location>
</feature>
<dbReference type="Pfam" id="PF13340">
    <property type="entry name" value="DUF4096"/>
    <property type="match status" value="1"/>
</dbReference>
<sequence length="132" mass="15486">MLVFETGYLPGWIETPGRRRVDNRLFADAILRMAANAARRRDLPVVFGGWTVVHARFRPWSYPVVRKRLFHTLANVSDFAYVPDRQHPFDSSCRYRLRWEKTLPASKGFVHCAYAMIWLRRMQAAPGHLELK</sequence>
<comment type="caution">
    <text evidence="2">The sequence shown here is derived from an EMBL/GenBank/DDBJ whole genome shotgun (WGS) entry which is preliminary data.</text>
</comment>
<dbReference type="AlphaFoldDB" id="A0A7W4P8R4"/>
<organism evidence="2 3">
    <name type="scientific">Gluconacetobacter tumulicola</name>
    <dbReference type="NCBI Taxonomy" id="1017177"/>
    <lineage>
        <taxon>Bacteria</taxon>
        <taxon>Pseudomonadati</taxon>
        <taxon>Pseudomonadota</taxon>
        <taxon>Alphaproteobacteria</taxon>
        <taxon>Acetobacterales</taxon>
        <taxon>Acetobacteraceae</taxon>
        <taxon>Gluconacetobacter</taxon>
    </lineage>
</organism>
<proteinExistence type="predicted"/>
<evidence type="ECO:0000313" key="3">
    <source>
        <dbReference type="Proteomes" id="UP000525623"/>
    </source>
</evidence>
<evidence type="ECO:0000313" key="2">
    <source>
        <dbReference type="EMBL" id="MBB2181244.1"/>
    </source>
</evidence>
<name>A0A7W4P8R4_9PROT</name>
<dbReference type="EMBL" id="JABEQL010000060">
    <property type="protein sequence ID" value="MBB2181244.1"/>
    <property type="molecule type" value="Genomic_DNA"/>
</dbReference>